<reference evidence="2" key="1">
    <citation type="journal article" date="2019" name="Int. J. Syst. Evol. Microbiol.">
        <title>The Global Catalogue of Microorganisms (GCM) 10K type strain sequencing project: providing services to taxonomists for standard genome sequencing and annotation.</title>
        <authorList>
            <consortium name="The Broad Institute Genomics Platform"/>
            <consortium name="The Broad Institute Genome Sequencing Center for Infectious Disease"/>
            <person name="Wu L."/>
            <person name="Ma J."/>
        </authorList>
    </citation>
    <scope>NUCLEOTIDE SEQUENCE [LARGE SCALE GENOMIC DNA]</scope>
    <source>
        <strain evidence="2">KCTC 52344</strain>
    </source>
</reference>
<dbReference type="Proteomes" id="UP001597510">
    <property type="component" value="Unassembled WGS sequence"/>
</dbReference>
<accession>A0ABW5J593</accession>
<gene>
    <name evidence="1" type="ORF">ACFSR2_09040</name>
</gene>
<dbReference type="EMBL" id="JBHULC010000008">
    <property type="protein sequence ID" value="MFD2521026.1"/>
    <property type="molecule type" value="Genomic_DNA"/>
</dbReference>
<organism evidence="1 2">
    <name type="scientific">Emticicia soli</name>
    <dbReference type="NCBI Taxonomy" id="2027878"/>
    <lineage>
        <taxon>Bacteria</taxon>
        <taxon>Pseudomonadati</taxon>
        <taxon>Bacteroidota</taxon>
        <taxon>Cytophagia</taxon>
        <taxon>Cytophagales</taxon>
        <taxon>Leadbetterellaceae</taxon>
        <taxon>Emticicia</taxon>
    </lineage>
</organism>
<evidence type="ECO:0008006" key="3">
    <source>
        <dbReference type="Google" id="ProtNLM"/>
    </source>
</evidence>
<comment type="caution">
    <text evidence="1">The sequence shown here is derived from an EMBL/GenBank/DDBJ whole genome shotgun (WGS) entry which is preliminary data.</text>
</comment>
<proteinExistence type="predicted"/>
<keyword evidence="2" id="KW-1185">Reference proteome</keyword>
<name>A0ABW5J593_9BACT</name>
<evidence type="ECO:0000313" key="1">
    <source>
        <dbReference type="EMBL" id="MFD2521026.1"/>
    </source>
</evidence>
<protein>
    <recommendedName>
        <fullName evidence="3">Outer membrane protein beta-barrel domain-containing protein</fullName>
    </recommendedName>
</protein>
<sequence length="366" mass="42395">MRKIFLLLLLTISLDTLGLVVPDENYMDSIVVNIGKRKKIVLWGATKEDLKALEKYDLNRIVKQMNQDLEEMPSNVRRSIRQDYEGNTYTKETTRQQELEGLTPWQRLTRNTYLNLSLGFTSAKFLQRAGSAFSAYQNAGELFSNELFEQRTFRSPNINIGLIRQESFIRTGHKEFLLRYGFDISWYYLNSVSKNNISYLLRVNNANSSMFDTLAIYRPAPNGNYYTVENYLSSDTKKRNPESTYNQSLFYANFKIIPTINFYGSDNQKTFHFGFGAYIGRLIGGSQIYSEIKQIGQIESKVPIRSRDNPYRYGLVVNIGYKAFSFFLESDANNYFQRRTARINPVSYENTSASQNLTTFGIRIGR</sequence>
<evidence type="ECO:0000313" key="2">
    <source>
        <dbReference type="Proteomes" id="UP001597510"/>
    </source>
</evidence>
<dbReference type="RefSeq" id="WP_340234937.1">
    <property type="nucleotide sequence ID" value="NZ_JBBEWC010000003.1"/>
</dbReference>